<dbReference type="AlphaFoldDB" id="A0A0X3ARI0"/>
<feature type="chain" id="PRO_5007049817" evidence="1">
    <location>
        <begin position="19"/>
        <end position="311"/>
    </location>
</feature>
<dbReference type="InterPro" id="IPR019847">
    <property type="entry name" value="Gliding_motility_assoc_GldN"/>
</dbReference>
<organism evidence="2 3">
    <name type="scientific">Apibacter mensalis</name>
    <dbReference type="NCBI Taxonomy" id="1586267"/>
    <lineage>
        <taxon>Bacteria</taxon>
        <taxon>Pseudomonadati</taxon>
        <taxon>Bacteroidota</taxon>
        <taxon>Flavobacteriia</taxon>
        <taxon>Flavobacteriales</taxon>
        <taxon>Weeksellaceae</taxon>
        <taxon>Apibacter</taxon>
    </lineage>
</organism>
<dbReference type="STRING" id="1586267.GCA_001418685_01811"/>
<dbReference type="NCBIfam" id="TIGR03523">
    <property type="entry name" value="GldN"/>
    <property type="match status" value="1"/>
</dbReference>
<evidence type="ECO:0000256" key="1">
    <source>
        <dbReference type="SAM" id="SignalP"/>
    </source>
</evidence>
<evidence type="ECO:0000313" key="3">
    <source>
        <dbReference type="Proteomes" id="UP000182761"/>
    </source>
</evidence>
<protein>
    <submittedName>
        <fullName evidence="2">Gliding motility associated protien GldN</fullName>
    </submittedName>
</protein>
<accession>A0A0X3ARI0</accession>
<sequence length="311" mass="35506">MKSLLLSLTVLISSGAFAQNILNAKSPVELREMREEGYDIVNGTDTISTAPTVLPYGYIEDKDILWSKVVWEIIDLNEKLNQPYYYSYEDVTATYISLYDALFKGIDSGNITEVYDDDNFTSRISPENLQSKIQAIRESEWLQDKRASGEEITAQDLIEGVDHYKTDTRSVKLIKIKGMWYIDKRLGQMKYRLLGIAPMGPDPQVLGLSEATMLGYQGDEEMIDLFWIFYPGAREVLSNCTIYNPKNGSSSITYDDVLNARRFSSIIYKSQSEYGDGLISNYIPGDAKSQLEESNRIKNEILQKENNMWNY</sequence>
<reference evidence="2 3" key="1">
    <citation type="submission" date="2016-01" db="EMBL/GenBank/DDBJ databases">
        <authorList>
            <person name="McClelland M."/>
            <person name="Jain A."/>
            <person name="Saraogi P."/>
            <person name="Mendelson R."/>
            <person name="Westerman R."/>
            <person name="SanMiguel P."/>
            <person name="Csonka L."/>
        </authorList>
    </citation>
    <scope>NUCLEOTIDE SEQUENCE [LARGE SCALE GENOMIC DNA]</scope>
    <source>
        <strain evidence="2 3">R-53146</strain>
    </source>
</reference>
<proteinExistence type="predicted"/>
<evidence type="ECO:0000313" key="2">
    <source>
        <dbReference type="EMBL" id="CVK16944.1"/>
    </source>
</evidence>
<name>A0A0X3ARI0_9FLAO</name>
<dbReference type="RefSeq" id="WP_055426160.1">
    <property type="nucleotide sequence ID" value="NZ_FCOR01000013.1"/>
</dbReference>
<dbReference type="Pfam" id="PF19841">
    <property type="entry name" value="GldN"/>
    <property type="match status" value="1"/>
</dbReference>
<dbReference type="OrthoDB" id="1141916at2"/>
<keyword evidence="3" id="KW-1185">Reference proteome</keyword>
<dbReference type="EMBL" id="FCOR01000013">
    <property type="protein sequence ID" value="CVK16944.1"/>
    <property type="molecule type" value="Genomic_DNA"/>
</dbReference>
<feature type="signal peptide" evidence="1">
    <location>
        <begin position="1"/>
        <end position="18"/>
    </location>
</feature>
<keyword evidence="1" id="KW-0732">Signal</keyword>
<dbReference type="Proteomes" id="UP000182761">
    <property type="component" value="Unassembled WGS sequence"/>
</dbReference>
<gene>
    <name evidence="2" type="ORF">Ga0061079_11318</name>
</gene>